<dbReference type="Pfam" id="PF22725">
    <property type="entry name" value="GFO_IDH_MocA_C3"/>
    <property type="match status" value="1"/>
</dbReference>
<evidence type="ECO:0000313" key="3">
    <source>
        <dbReference type="EMBL" id="ADK82691.1"/>
    </source>
</evidence>
<dbReference type="GO" id="GO:0000166">
    <property type="term" value="F:nucleotide binding"/>
    <property type="evidence" value="ECO:0007669"/>
    <property type="project" value="InterPro"/>
</dbReference>
<reference evidence="3 4" key="1">
    <citation type="journal article" date="2010" name="Stand. Genomic Sci.">
        <title>Complete genome sequence of Spirochaeta smaragdinae type strain (SEBR 4228).</title>
        <authorList>
            <person name="Mavromatis K."/>
            <person name="Yasawong M."/>
            <person name="Chertkov O."/>
            <person name="Lapidus A."/>
            <person name="Lucas S."/>
            <person name="Nolan M."/>
            <person name="Del Rio T.G."/>
            <person name="Tice H."/>
            <person name="Cheng J.F."/>
            <person name="Pitluck S."/>
            <person name="Liolios K."/>
            <person name="Ivanova N."/>
            <person name="Tapia R."/>
            <person name="Han C."/>
            <person name="Bruce D."/>
            <person name="Goodwin L."/>
            <person name="Pati A."/>
            <person name="Chen A."/>
            <person name="Palaniappan K."/>
            <person name="Land M."/>
            <person name="Hauser L."/>
            <person name="Chang Y.J."/>
            <person name="Jeffries C.D."/>
            <person name="Detter J.C."/>
            <person name="Rohde M."/>
            <person name="Brambilla E."/>
            <person name="Spring S."/>
            <person name="Goker M."/>
            <person name="Sikorski J."/>
            <person name="Woyke T."/>
            <person name="Bristow J."/>
            <person name="Eisen J.A."/>
            <person name="Markowitz V."/>
            <person name="Hugenholtz P."/>
            <person name="Klenk H.P."/>
            <person name="Kyrpides N.C."/>
        </authorList>
    </citation>
    <scope>NUCLEOTIDE SEQUENCE [LARGE SCALE GENOMIC DNA]</scope>
    <source>
        <strain evidence="4">DSM 11293 / JCM 15392 / SEBR 4228</strain>
    </source>
</reference>
<evidence type="ECO:0000259" key="2">
    <source>
        <dbReference type="Pfam" id="PF22725"/>
    </source>
</evidence>
<dbReference type="RefSeq" id="WP_013256150.1">
    <property type="nucleotide sequence ID" value="NC_014364.1"/>
</dbReference>
<accession>E1R7I6</accession>
<dbReference type="Gene3D" id="3.40.50.720">
    <property type="entry name" value="NAD(P)-binding Rossmann-like Domain"/>
    <property type="match status" value="1"/>
</dbReference>
<feature type="domain" description="GFO/IDH/MocA-like oxidoreductase" evidence="2">
    <location>
        <begin position="133"/>
        <end position="255"/>
    </location>
</feature>
<dbReference type="HOGENOM" id="CLU_023194_1_0_12"/>
<dbReference type="PANTHER" id="PTHR43249">
    <property type="entry name" value="UDP-N-ACETYL-2-AMINO-2-DEOXY-D-GLUCURONATE OXIDASE"/>
    <property type="match status" value="1"/>
</dbReference>
<proteinExistence type="predicted"/>
<dbReference type="KEGG" id="ssm:Spirs_3603"/>
<gene>
    <name evidence="3" type="ordered locus">Spirs_3603</name>
</gene>
<sequence length="355" mass="39008">MKKEALRFGLIGYGKVARLHAIALREADGARLVAVAGRNKQRRDLFAAEFSIASRDSAEAMVQKDGVDAVIITTPHPNHRDAAIEAFAAGCHVLVEKPMALTTPQCDEMIEAGKRAGRLLSVVSQRRWYPSCRRIKKAINEGKLGKPALAQVTILGWRDEAYYKSDPWRGSWEAEGGGVLINQAPHQLDLLCWYMGPIAEVKGFWDNINHPYIEVEDSAVAAVRFRNGGMVSLLLSNSQKPGIYAKVHIHGDSGASAGVQTDGGAMFVAGQSGILEPPVNDLWTIPGEEGNLDVWEKEDTAFFTSIEPTTWFFGRQIEDFADAVAKDRTPAVTGEEGRETVRLIEAIYHSDPKKR</sequence>
<protein>
    <submittedName>
        <fullName evidence="3">Oxidoreductase domain protein</fullName>
    </submittedName>
</protein>
<dbReference type="InterPro" id="IPR000683">
    <property type="entry name" value="Gfo/Idh/MocA-like_OxRdtase_N"/>
</dbReference>
<dbReference type="Pfam" id="PF01408">
    <property type="entry name" value="GFO_IDH_MocA"/>
    <property type="match status" value="1"/>
</dbReference>
<dbReference type="SUPFAM" id="SSF51735">
    <property type="entry name" value="NAD(P)-binding Rossmann-fold domains"/>
    <property type="match status" value="1"/>
</dbReference>
<dbReference type="EMBL" id="CP002116">
    <property type="protein sequence ID" value="ADK82691.1"/>
    <property type="molecule type" value="Genomic_DNA"/>
</dbReference>
<name>E1R7I6_SEDSS</name>
<evidence type="ECO:0000259" key="1">
    <source>
        <dbReference type="Pfam" id="PF01408"/>
    </source>
</evidence>
<dbReference type="AlphaFoldDB" id="E1R7I6"/>
<dbReference type="PANTHER" id="PTHR43249:SF1">
    <property type="entry name" value="D-GLUCOSIDE 3-DEHYDROGENASE"/>
    <property type="match status" value="1"/>
</dbReference>
<dbReference type="InterPro" id="IPR055170">
    <property type="entry name" value="GFO_IDH_MocA-like_dom"/>
</dbReference>
<dbReference type="Proteomes" id="UP000002318">
    <property type="component" value="Chromosome"/>
</dbReference>
<keyword evidence="4" id="KW-1185">Reference proteome</keyword>
<evidence type="ECO:0000313" key="4">
    <source>
        <dbReference type="Proteomes" id="UP000002318"/>
    </source>
</evidence>
<dbReference type="Gene3D" id="3.30.360.10">
    <property type="entry name" value="Dihydrodipicolinate Reductase, domain 2"/>
    <property type="match status" value="1"/>
</dbReference>
<dbReference type="OrthoDB" id="9815825at2"/>
<dbReference type="SUPFAM" id="SSF55347">
    <property type="entry name" value="Glyceraldehyde-3-phosphate dehydrogenase-like, C-terminal domain"/>
    <property type="match status" value="1"/>
</dbReference>
<feature type="domain" description="Gfo/Idh/MocA-like oxidoreductase N-terminal" evidence="1">
    <location>
        <begin position="6"/>
        <end position="122"/>
    </location>
</feature>
<organism evidence="3 4">
    <name type="scientific">Sediminispirochaeta smaragdinae (strain DSM 11293 / JCM 15392 / SEBR 4228)</name>
    <name type="common">Spirochaeta smaragdinae</name>
    <dbReference type="NCBI Taxonomy" id="573413"/>
    <lineage>
        <taxon>Bacteria</taxon>
        <taxon>Pseudomonadati</taxon>
        <taxon>Spirochaetota</taxon>
        <taxon>Spirochaetia</taxon>
        <taxon>Spirochaetales</taxon>
        <taxon>Spirochaetaceae</taxon>
        <taxon>Sediminispirochaeta</taxon>
    </lineage>
</organism>
<dbReference type="eggNOG" id="COG0673">
    <property type="taxonomic scope" value="Bacteria"/>
</dbReference>
<dbReference type="InterPro" id="IPR036291">
    <property type="entry name" value="NAD(P)-bd_dom_sf"/>
</dbReference>
<dbReference type="InterPro" id="IPR052515">
    <property type="entry name" value="Gfo/Idh/MocA_Oxidoreductase"/>
</dbReference>
<dbReference type="STRING" id="573413.Spirs_3603"/>